<feature type="transmembrane region" description="Helical" evidence="1">
    <location>
        <begin position="53"/>
        <end position="75"/>
    </location>
</feature>
<name>A0A512PM57_9LACO</name>
<sequence>MIKKLYALSKFETNIVLSDKAIFLFTLLFPTVYFLFNAFTANSVHSVRNFYDVIPGFWTYMVLVGVINQITSAIVTMRENNFLKMFTFIAGDKRLIYYANLIPQIFIIQAEILIFDVVAALVYRVDPAVIEFMALTWLANFLIIPIVSFFTSLILLAPVKVQTMGALMTGYVFLGLALAYISTGSFALNTVLAAINPGNFIIRAYILMIPGVPHHVSYLVMLAVVAVVYTIVSNVVISHMSLNSSTSRA</sequence>
<feature type="transmembrane region" description="Helical" evidence="1">
    <location>
        <begin position="215"/>
        <end position="237"/>
    </location>
</feature>
<evidence type="ECO:0000313" key="2">
    <source>
        <dbReference type="EMBL" id="GEP72270.1"/>
    </source>
</evidence>
<evidence type="ECO:0000256" key="1">
    <source>
        <dbReference type="SAM" id="Phobius"/>
    </source>
</evidence>
<comment type="caution">
    <text evidence="2">The sequence shown here is derived from an EMBL/GenBank/DDBJ whole genome shotgun (WGS) entry which is preliminary data.</text>
</comment>
<dbReference type="STRING" id="1423795.FD12_GL002294"/>
<keyword evidence="1" id="KW-1133">Transmembrane helix</keyword>
<dbReference type="AlphaFoldDB" id="A0A512PM57"/>
<feature type="transmembrane region" description="Helical" evidence="1">
    <location>
        <begin position="171"/>
        <end position="195"/>
    </location>
</feature>
<dbReference type="EMBL" id="BKAM01000013">
    <property type="protein sequence ID" value="GEP72270.1"/>
    <property type="molecule type" value="Genomic_DNA"/>
</dbReference>
<dbReference type="OrthoDB" id="2284943at2"/>
<feature type="transmembrane region" description="Helical" evidence="1">
    <location>
        <begin position="21"/>
        <end position="41"/>
    </location>
</feature>
<keyword evidence="1" id="KW-0812">Transmembrane</keyword>
<evidence type="ECO:0000313" key="3">
    <source>
        <dbReference type="Proteomes" id="UP000321569"/>
    </source>
</evidence>
<keyword evidence="1" id="KW-0472">Membrane</keyword>
<proteinExistence type="predicted"/>
<dbReference type="RefSeq" id="WP_054748156.1">
    <property type="nucleotide sequence ID" value="NZ_BKAM01000013.1"/>
</dbReference>
<feature type="transmembrane region" description="Helical" evidence="1">
    <location>
        <begin position="135"/>
        <end position="159"/>
    </location>
</feature>
<feature type="transmembrane region" description="Helical" evidence="1">
    <location>
        <begin position="95"/>
        <end position="123"/>
    </location>
</feature>
<protein>
    <submittedName>
        <fullName evidence="2">Uncharacterized protein</fullName>
    </submittedName>
</protein>
<accession>A0A512PM57</accession>
<organism evidence="2 3">
    <name type="scientific">Lentilactobacillus rapi</name>
    <dbReference type="NCBI Taxonomy" id="481723"/>
    <lineage>
        <taxon>Bacteria</taxon>
        <taxon>Bacillati</taxon>
        <taxon>Bacillota</taxon>
        <taxon>Bacilli</taxon>
        <taxon>Lactobacillales</taxon>
        <taxon>Lactobacillaceae</taxon>
        <taxon>Lentilactobacillus</taxon>
    </lineage>
</organism>
<dbReference type="Proteomes" id="UP000321569">
    <property type="component" value="Unassembled WGS sequence"/>
</dbReference>
<gene>
    <name evidence="2" type="ORF">LRA02_11380</name>
</gene>
<reference evidence="2 3" key="1">
    <citation type="submission" date="2019-07" db="EMBL/GenBank/DDBJ databases">
        <title>Whole genome shotgun sequence of Lactobacillus rapi NBRC 109618.</title>
        <authorList>
            <person name="Hosoyama A."/>
            <person name="Uohara A."/>
            <person name="Ohji S."/>
            <person name="Ichikawa N."/>
        </authorList>
    </citation>
    <scope>NUCLEOTIDE SEQUENCE [LARGE SCALE GENOMIC DNA]</scope>
    <source>
        <strain evidence="2 3">NBRC 109618</strain>
    </source>
</reference>